<reference evidence="9" key="2">
    <citation type="submission" date="2021-04" db="EMBL/GenBank/DDBJ databases">
        <authorList>
            <person name="Gilroy R."/>
        </authorList>
    </citation>
    <scope>NUCLEOTIDE SEQUENCE</scope>
    <source>
        <strain evidence="9">ChiSjej1B19-5720</strain>
    </source>
</reference>
<comment type="caution">
    <text evidence="9">The sequence shown here is derived from an EMBL/GenBank/DDBJ whole genome shotgun (WGS) entry which is preliminary data.</text>
</comment>
<dbReference type="InterPro" id="IPR018484">
    <property type="entry name" value="FGGY_N"/>
</dbReference>
<keyword evidence="4 6" id="KW-0418">Kinase</keyword>
<dbReference type="InterPro" id="IPR000577">
    <property type="entry name" value="Carb_kinase_FGGY"/>
</dbReference>
<dbReference type="Pfam" id="PF02782">
    <property type="entry name" value="FGGY_C"/>
    <property type="match status" value="1"/>
</dbReference>
<feature type="domain" description="Carbohydrate kinase FGGY C-terminal" evidence="8">
    <location>
        <begin position="256"/>
        <end position="441"/>
    </location>
</feature>
<dbReference type="InterPro" id="IPR050406">
    <property type="entry name" value="FGGY_Carb_Kinase"/>
</dbReference>
<keyword evidence="3 6" id="KW-0547">Nucleotide-binding</keyword>
<evidence type="ECO:0000259" key="7">
    <source>
        <dbReference type="Pfam" id="PF00370"/>
    </source>
</evidence>
<dbReference type="EMBL" id="DWYZ01000292">
    <property type="protein sequence ID" value="HJB30137.1"/>
    <property type="molecule type" value="Genomic_DNA"/>
</dbReference>
<dbReference type="InterPro" id="IPR018485">
    <property type="entry name" value="FGGY_C"/>
</dbReference>
<evidence type="ECO:0000256" key="6">
    <source>
        <dbReference type="RuleBase" id="RU364073"/>
    </source>
</evidence>
<evidence type="ECO:0000259" key="8">
    <source>
        <dbReference type="Pfam" id="PF02782"/>
    </source>
</evidence>
<reference evidence="9" key="1">
    <citation type="journal article" date="2021" name="PeerJ">
        <title>Extensive microbial diversity within the chicken gut microbiome revealed by metagenomics and culture.</title>
        <authorList>
            <person name="Gilroy R."/>
            <person name="Ravi A."/>
            <person name="Getino M."/>
            <person name="Pursley I."/>
            <person name="Horton D.L."/>
            <person name="Alikhan N.F."/>
            <person name="Baker D."/>
            <person name="Gharbi K."/>
            <person name="Hall N."/>
            <person name="Watson M."/>
            <person name="Adriaenssens E.M."/>
            <person name="Foster-Nyarko E."/>
            <person name="Jarju S."/>
            <person name="Secka A."/>
            <person name="Antonio M."/>
            <person name="Oren A."/>
            <person name="Chaudhuri R.R."/>
            <person name="La Ragione R."/>
            <person name="Hildebrand F."/>
            <person name="Pallen M.J."/>
        </authorList>
    </citation>
    <scope>NUCLEOTIDE SEQUENCE</scope>
    <source>
        <strain evidence="9">ChiSjej1B19-5720</strain>
    </source>
</reference>
<dbReference type="InterPro" id="IPR006000">
    <property type="entry name" value="Xylulokinase"/>
</dbReference>
<feature type="domain" description="Carbohydrate kinase FGGY N-terminal" evidence="7">
    <location>
        <begin position="3"/>
        <end position="246"/>
    </location>
</feature>
<organism evidence="9 10">
    <name type="scientific">Candidatus Blautia faecavium</name>
    <dbReference type="NCBI Taxonomy" id="2838487"/>
    <lineage>
        <taxon>Bacteria</taxon>
        <taxon>Bacillati</taxon>
        <taxon>Bacillota</taxon>
        <taxon>Clostridia</taxon>
        <taxon>Lachnospirales</taxon>
        <taxon>Lachnospiraceae</taxon>
        <taxon>Blautia</taxon>
    </lineage>
</organism>
<proteinExistence type="inferred from homology"/>
<keyword evidence="6" id="KW-0859">Xylose metabolism</keyword>
<keyword evidence="6" id="KW-0119">Carbohydrate metabolism</keyword>
<dbReference type="PANTHER" id="PTHR43095">
    <property type="entry name" value="SUGAR KINASE"/>
    <property type="match status" value="1"/>
</dbReference>
<dbReference type="Pfam" id="PF00370">
    <property type="entry name" value="FGGY_N"/>
    <property type="match status" value="1"/>
</dbReference>
<dbReference type="InterPro" id="IPR043129">
    <property type="entry name" value="ATPase_NBD"/>
</dbReference>
<dbReference type="SUPFAM" id="SSF53067">
    <property type="entry name" value="Actin-like ATPase domain"/>
    <property type="match status" value="2"/>
</dbReference>
<dbReference type="PANTHER" id="PTHR43095:SF5">
    <property type="entry name" value="XYLULOSE KINASE"/>
    <property type="match status" value="1"/>
</dbReference>
<evidence type="ECO:0000256" key="3">
    <source>
        <dbReference type="ARBA" id="ARBA00022741"/>
    </source>
</evidence>
<comment type="similarity">
    <text evidence="1 6">Belongs to the FGGY kinase family.</text>
</comment>
<evidence type="ECO:0000313" key="9">
    <source>
        <dbReference type="EMBL" id="HJB30137.1"/>
    </source>
</evidence>
<gene>
    <name evidence="6 9" type="primary">xylB</name>
    <name evidence="9" type="ORF">IAA06_15295</name>
</gene>
<dbReference type="GO" id="GO:0004856">
    <property type="term" value="F:D-xylulokinase activity"/>
    <property type="evidence" value="ECO:0007669"/>
    <property type="project" value="UniProtKB-EC"/>
</dbReference>
<keyword evidence="5 6" id="KW-0067">ATP-binding</keyword>
<evidence type="ECO:0000256" key="5">
    <source>
        <dbReference type="ARBA" id="ARBA00022840"/>
    </source>
</evidence>
<dbReference type="Proteomes" id="UP000823842">
    <property type="component" value="Unassembled WGS sequence"/>
</dbReference>
<dbReference type="AlphaFoldDB" id="A0A9D2LVB3"/>
<dbReference type="GO" id="GO:0005524">
    <property type="term" value="F:ATP binding"/>
    <property type="evidence" value="ECO:0007669"/>
    <property type="project" value="UniProtKB-KW"/>
</dbReference>
<sequence length="495" mass="54357">MGYLMGIDLGTSSVKALITDETGEVKGIGQVGYEILTPRVGYAQQDPAVWWNSTKKAVAEALQKSGIIAEELKGIGFSGQMHGMVALDKDGVPVDMAIIHLDQRSLKEREEIVKIAGELLSQELLNKPSAGMLICSLVWLKKNKPQVYDRIHMVMSPKDYIRYKLTGEICTEYSDASAALAFSVRKNQWCMELIRRLGLKEDIWPKAYPSCDVVGTVCREAAEETGLVRGIKVAAGGGDCAAQLIGNGVAEEGIMSCNIGTASQLAVVTGNPVLDPKMRCQLWCHSIPGLWVFQGGALNGGNTLSWLKNKVLKSERPFGELDEEAFQVPAGCEGLFFLPYIAGERTPHNNPLARGVFFGLGLKHEQAYLVRAVMEGVMYNLRECRKIFDELGIPGRKLVASGGAAKGKCWKQIQADMLDMPVYTTLVQEEACYGAAIMASVGTGIYPDVYAACREMVKWSPEVTEPIRENVQIYQERQEIFSQLYKMSAPVFPKL</sequence>
<dbReference type="Gene3D" id="3.30.420.40">
    <property type="match status" value="2"/>
</dbReference>
<comment type="catalytic activity">
    <reaction evidence="6">
        <text>D-xylulose + ATP = D-xylulose 5-phosphate + ADP + H(+)</text>
        <dbReference type="Rhea" id="RHEA:10964"/>
        <dbReference type="ChEBI" id="CHEBI:15378"/>
        <dbReference type="ChEBI" id="CHEBI:17140"/>
        <dbReference type="ChEBI" id="CHEBI:30616"/>
        <dbReference type="ChEBI" id="CHEBI:57737"/>
        <dbReference type="ChEBI" id="CHEBI:456216"/>
        <dbReference type="EC" id="2.7.1.17"/>
    </reaction>
</comment>
<evidence type="ECO:0000256" key="2">
    <source>
        <dbReference type="ARBA" id="ARBA00022679"/>
    </source>
</evidence>
<dbReference type="GO" id="GO:0005997">
    <property type="term" value="P:xylulose metabolic process"/>
    <property type="evidence" value="ECO:0007669"/>
    <property type="project" value="InterPro"/>
</dbReference>
<evidence type="ECO:0000256" key="4">
    <source>
        <dbReference type="ARBA" id="ARBA00022777"/>
    </source>
</evidence>
<keyword evidence="2 6" id="KW-0808">Transferase</keyword>
<evidence type="ECO:0000313" key="10">
    <source>
        <dbReference type="Proteomes" id="UP000823842"/>
    </source>
</evidence>
<dbReference type="EC" id="2.7.1.17" evidence="6"/>
<dbReference type="PIRSF" id="PIRSF000538">
    <property type="entry name" value="GlpK"/>
    <property type="match status" value="1"/>
</dbReference>
<dbReference type="NCBIfam" id="TIGR01312">
    <property type="entry name" value="XylB"/>
    <property type="match status" value="1"/>
</dbReference>
<protein>
    <recommendedName>
        <fullName evidence="6">Xylulose kinase</fullName>
        <shortName evidence="6">Xylulokinase</shortName>
        <ecNumber evidence="6">2.7.1.17</ecNumber>
    </recommendedName>
</protein>
<name>A0A9D2LVB3_9FIRM</name>
<dbReference type="CDD" id="cd07808">
    <property type="entry name" value="ASKHA_NBD_FGGY_EcXK-like"/>
    <property type="match status" value="1"/>
</dbReference>
<dbReference type="GO" id="GO:0042732">
    <property type="term" value="P:D-xylose metabolic process"/>
    <property type="evidence" value="ECO:0007669"/>
    <property type="project" value="UniProtKB-KW"/>
</dbReference>
<evidence type="ECO:0000256" key="1">
    <source>
        <dbReference type="ARBA" id="ARBA00009156"/>
    </source>
</evidence>
<accession>A0A9D2LVB3</accession>